<dbReference type="EMBL" id="CAFBMG010000240">
    <property type="protein sequence ID" value="CAB4920973.1"/>
    <property type="molecule type" value="Genomic_DNA"/>
</dbReference>
<accession>A0A6J7HTR1</accession>
<sequence>MNVADHLPAATARAVLQGYRRRYQALRDAVTETEDVFREDLLAEQSMADLLTVSILSLADRWRS</sequence>
<reference evidence="1" key="1">
    <citation type="submission" date="2020-05" db="EMBL/GenBank/DDBJ databases">
        <authorList>
            <person name="Chiriac C."/>
            <person name="Salcher M."/>
            <person name="Ghai R."/>
            <person name="Kavagutti S V."/>
        </authorList>
    </citation>
    <scope>NUCLEOTIDE SEQUENCE</scope>
</reference>
<name>A0A6J7HTR1_9ZZZZ</name>
<dbReference type="AlphaFoldDB" id="A0A6J7HTR1"/>
<evidence type="ECO:0000313" key="1">
    <source>
        <dbReference type="EMBL" id="CAB4920973.1"/>
    </source>
</evidence>
<proteinExistence type="predicted"/>
<organism evidence="1">
    <name type="scientific">freshwater metagenome</name>
    <dbReference type="NCBI Taxonomy" id="449393"/>
    <lineage>
        <taxon>unclassified sequences</taxon>
        <taxon>metagenomes</taxon>
        <taxon>ecological metagenomes</taxon>
    </lineage>
</organism>
<protein>
    <submittedName>
        <fullName evidence="1">Unannotated protein</fullName>
    </submittedName>
</protein>
<gene>
    <name evidence="1" type="ORF">UFOPK3519_01928</name>
</gene>